<dbReference type="AlphaFoldDB" id="A0A9X1YHT1"/>
<dbReference type="PANTHER" id="PTHR45138">
    <property type="entry name" value="REGULATORY COMPONENTS OF SENSORY TRANSDUCTION SYSTEM"/>
    <property type="match status" value="1"/>
</dbReference>
<dbReference type="InterPro" id="IPR000160">
    <property type="entry name" value="GGDEF_dom"/>
</dbReference>
<dbReference type="GO" id="GO:0052621">
    <property type="term" value="F:diguanylate cyclase activity"/>
    <property type="evidence" value="ECO:0007669"/>
    <property type="project" value="UniProtKB-EC"/>
</dbReference>
<evidence type="ECO:0000256" key="1">
    <source>
        <dbReference type="ARBA" id="ARBA00012528"/>
    </source>
</evidence>
<dbReference type="InterPro" id="IPR029787">
    <property type="entry name" value="Nucleotide_cyclase"/>
</dbReference>
<evidence type="ECO:0000259" key="4">
    <source>
        <dbReference type="PROSITE" id="PS50110"/>
    </source>
</evidence>
<dbReference type="NCBIfam" id="TIGR00254">
    <property type="entry name" value="GGDEF"/>
    <property type="match status" value="1"/>
</dbReference>
<evidence type="ECO:0000256" key="3">
    <source>
        <dbReference type="PROSITE-ProRule" id="PRU00169"/>
    </source>
</evidence>
<dbReference type="GO" id="GO:0005886">
    <property type="term" value="C:plasma membrane"/>
    <property type="evidence" value="ECO:0007669"/>
    <property type="project" value="TreeGrafter"/>
</dbReference>
<dbReference type="PROSITE" id="PS50887">
    <property type="entry name" value="GGDEF"/>
    <property type="match status" value="1"/>
</dbReference>
<dbReference type="RefSeq" id="WP_275682794.1">
    <property type="nucleotide sequence ID" value="NZ_JAJLJH010000003.1"/>
</dbReference>
<dbReference type="GO" id="GO:0000160">
    <property type="term" value="P:phosphorelay signal transduction system"/>
    <property type="evidence" value="ECO:0007669"/>
    <property type="project" value="InterPro"/>
</dbReference>
<keyword evidence="6" id="KW-0808">Transferase</keyword>
<accession>A0A9X1YHT1</accession>
<evidence type="ECO:0000313" key="6">
    <source>
        <dbReference type="EMBL" id="MCK9686754.1"/>
    </source>
</evidence>
<dbReference type="GO" id="GO:1902201">
    <property type="term" value="P:negative regulation of bacterial-type flagellum-dependent cell motility"/>
    <property type="evidence" value="ECO:0007669"/>
    <property type="project" value="TreeGrafter"/>
</dbReference>
<comment type="catalytic activity">
    <reaction evidence="2">
        <text>2 GTP = 3',3'-c-di-GMP + 2 diphosphate</text>
        <dbReference type="Rhea" id="RHEA:24898"/>
        <dbReference type="ChEBI" id="CHEBI:33019"/>
        <dbReference type="ChEBI" id="CHEBI:37565"/>
        <dbReference type="ChEBI" id="CHEBI:58805"/>
        <dbReference type="EC" id="2.7.7.65"/>
    </reaction>
</comment>
<dbReference type="InterPro" id="IPR043128">
    <property type="entry name" value="Rev_trsase/Diguanyl_cyclase"/>
</dbReference>
<sequence>MSFNIRQPLTVLVVDDDNAARVQIAAILDAHGHRVIEAHDAEWALQLFDKHQPDVALLDVNMPVHDGFWLARRLRERESGRWTPIIFVSARATDGDLENGIESGGDDYLFKPISAVVLSAKLRAMQRLLTMQARLLDLSTQLAAANDHLQHLSEHDELTGLLNRRGFDRRLGEAIRIAREEQSALTLMLCDLDHFKAYNDALGHPVGDACLKSVAGLVRTMCHRPGAHAARYGGEEFALILPSTPKSGAMTLARAVRRVFETTALPHPASPTAPHVTLSGGITTCVPDDSTSADGMLTRADQALYVAKEKGRNRFFSFEMQLDSVEQRAREIE</sequence>
<protein>
    <recommendedName>
        <fullName evidence="1">diguanylate cyclase</fullName>
        <ecNumber evidence="1">2.7.7.65</ecNumber>
    </recommendedName>
</protein>
<dbReference type="Proteomes" id="UP001139353">
    <property type="component" value="Unassembled WGS sequence"/>
</dbReference>
<dbReference type="GO" id="GO:0043709">
    <property type="term" value="P:cell adhesion involved in single-species biofilm formation"/>
    <property type="evidence" value="ECO:0007669"/>
    <property type="project" value="TreeGrafter"/>
</dbReference>
<organism evidence="6 7">
    <name type="scientific">Scleromatobacter humisilvae</name>
    <dbReference type="NCBI Taxonomy" id="2897159"/>
    <lineage>
        <taxon>Bacteria</taxon>
        <taxon>Pseudomonadati</taxon>
        <taxon>Pseudomonadota</taxon>
        <taxon>Betaproteobacteria</taxon>
        <taxon>Burkholderiales</taxon>
        <taxon>Sphaerotilaceae</taxon>
        <taxon>Scleromatobacter</taxon>
    </lineage>
</organism>
<dbReference type="FunFam" id="3.30.70.270:FF:000001">
    <property type="entry name" value="Diguanylate cyclase domain protein"/>
    <property type="match status" value="1"/>
</dbReference>
<keyword evidence="3" id="KW-0597">Phosphoprotein</keyword>
<dbReference type="EC" id="2.7.7.65" evidence="1"/>
<evidence type="ECO:0000313" key="7">
    <source>
        <dbReference type="Proteomes" id="UP001139353"/>
    </source>
</evidence>
<dbReference type="Pfam" id="PF00072">
    <property type="entry name" value="Response_reg"/>
    <property type="match status" value="1"/>
</dbReference>
<comment type="caution">
    <text evidence="6">The sequence shown here is derived from an EMBL/GenBank/DDBJ whole genome shotgun (WGS) entry which is preliminary data.</text>
</comment>
<keyword evidence="6" id="KW-0548">Nucleotidyltransferase</keyword>
<dbReference type="PANTHER" id="PTHR45138:SF9">
    <property type="entry name" value="DIGUANYLATE CYCLASE DGCM-RELATED"/>
    <property type="match status" value="1"/>
</dbReference>
<dbReference type="SMART" id="SM00267">
    <property type="entry name" value="GGDEF"/>
    <property type="match status" value="1"/>
</dbReference>
<feature type="domain" description="GGDEF" evidence="5">
    <location>
        <begin position="183"/>
        <end position="320"/>
    </location>
</feature>
<dbReference type="InterPro" id="IPR011006">
    <property type="entry name" value="CheY-like_superfamily"/>
</dbReference>
<keyword evidence="7" id="KW-1185">Reference proteome</keyword>
<dbReference type="SMART" id="SM00448">
    <property type="entry name" value="REC"/>
    <property type="match status" value="1"/>
</dbReference>
<dbReference type="EMBL" id="JAJLJH010000003">
    <property type="protein sequence ID" value="MCK9686754.1"/>
    <property type="molecule type" value="Genomic_DNA"/>
</dbReference>
<gene>
    <name evidence="6" type="ORF">LPC04_13660</name>
</gene>
<name>A0A9X1YHT1_9BURK</name>
<dbReference type="Gene3D" id="3.40.50.2300">
    <property type="match status" value="1"/>
</dbReference>
<feature type="modified residue" description="4-aspartylphosphate" evidence="3">
    <location>
        <position position="59"/>
    </location>
</feature>
<dbReference type="InterPro" id="IPR050469">
    <property type="entry name" value="Diguanylate_Cyclase"/>
</dbReference>
<dbReference type="Pfam" id="PF00990">
    <property type="entry name" value="GGDEF"/>
    <property type="match status" value="1"/>
</dbReference>
<evidence type="ECO:0000256" key="2">
    <source>
        <dbReference type="ARBA" id="ARBA00034247"/>
    </source>
</evidence>
<dbReference type="InterPro" id="IPR001789">
    <property type="entry name" value="Sig_transdc_resp-reg_receiver"/>
</dbReference>
<dbReference type="PROSITE" id="PS50110">
    <property type="entry name" value="RESPONSE_REGULATORY"/>
    <property type="match status" value="1"/>
</dbReference>
<dbReference type="CDD" id="cd01949">
    <property type="entry name" value="GGDEF"/>
    <property type="match status" value="1"/>
</dbReference>
<feature type="domain" description="Response regulatory" evidence="4">
    <location>
        <begin position="10"/>
        <end position="126"/>
    </location>
</feature>
<dbReference type="SUPFAM" id="SSF52172">
    <property type="entry name" value="CheY-like"/>
    <property type="match status" value="1"/>
</dbReference>
<dbReference type="SUPFAM" id="SSF55073">
    <property type="entry name" value="Nucleotide cyclase"/>
    <property type="match status" value="1"/>
</dbReference>
<dbReference type="CDD" id="cd17574">
    <property type="entry name" value="REC_OmpR"/>
    <property type="match status" value="1"/>
</dbReference>
<reference evidence="6" key="1">
    <citation type="submission" date="2021-11" db="EMBL/GenBank/DDBJ databases">
        <title>BS-T2-15 a new species belonging to the Comamonadaceae family isolated from the soil of a French oak forest.</title>
        <authorList>
            <person name="Mieszkin S."/>
            <person name="Alain K."/>
        </authorList>
    </citation>
    <scope>NUCLEOTIDE SEQUENCE</scope>
    <source>
        <strain evidence="6">BS-T2-15</strain>
    </source>
</reference>
<proteinExistence type="predicted"/>
<evidence type="ECO:0000259" key="5">
    <source>
        <dbReference type="PROSITE" id="PS50887"/>
    </source>
</evidence>
<dbReference type="Gene3D" id="3.30.70.270">
    <property type="match status" value="1"/>
</dbReference>